<dbReference type="EMBL" id="JAUKUA010000007">
    <property type="protein sequence ID" value="KAK0704613.1"/>
    <property type="molecule type" value="Genomic_DNA"/>
</dbReference>
<name>A0AA40DLW5_9PEZI</name>
<comment type="caution">
    <text evidence="2">The sequence shown here is derived from an EMBL/GenBank/DDBJ whole genome shotgun (WGS) entry which is preliminary data.</text>
</comment>
<proteinExistence type="predicted"/>
<feature type="compositionally biased region" description="Basic and acidic residues" evidence="1">
    <location>
        <begin position="28"/>
        <end position="42"/>
    </location>
</feature>
<dbReference type="AlphaFoldDB" id="A0AA40DLW5"/>
<evidence type="ECO:0000313" key="2">
    <source>
        <dbReference type="EMBL" id="KAK0704613.1"/>
    </source>
</evidence>
<feature type="compositionally biased region" description="Basic and acidic residues" evidence="1">
    <location>
        <begin position="1"/>
        <end position="14"/>
    </location>
</feature>
<accession>A0AA40DLW5</accession>
<organism evidence="2 3">
    <name type="scientific">Lasiosphaeris hirsuta</name>
    <dbReference type="NCBI Taxonomy" id="260670"/>
    <lineage>
        <taxon>Eukaryota</taxon>
        <taxon>Fungi</taxon>
        <taxon>Dikarya</taxon>
        <taxon>Ascomycota</taxon>
        <taxon>Pezizomycotina</taxon>
        <taxon>Sordariomycetes</taxon>
        <taxon>Sordariomycetidae</taxon>
        <taxon>Sordariales</taxon>
        <taxon>Lasiosphaeriaceae</taxon>
        <taxon>Lasiosphaeris</taxon>
    </lineage>
</organism>
<reference evidence="2" key="1">
    <citation type="submission" date="2023-06" db="EMBL/GenBank/DDBJ databases">
        <title>Genome-scale phylogeny and comparative genomics of the fungal order Sordariales.</title>
        <authorList>
            <consortium name="Lawrence Berkeley National Laboratory"/>
            <person name="Hensen N."/>
            <person name="Bonometti L."/>
            <person name="Westerberg I."/>
            <person name="Brannstrom I.O."/>
            <person name="Guillou S."/>
            <person name="Cros-Aarteil S."/>
            <person name="Calhoun S."/>
            <person name="Haridas S."/>
            <person name="Kuo A."/>
            <person name="Mondo S."/>
            <person name="Pangilinan J."/>
            <person name="Riley R."/>
            <person name="Labutti K."/>
            <person name="Andreopoulos B."/>
            <person name="Lipzen A."/>
            <person name="Chen C."/>
            <person name="Yanf M."/>
            <person name="Daum C."/>
            <person name="Ng V."/>
            <person name="Clum A."/>
            <person name="Steindorff A."/>
            <person name="Ohm R."/>
            <person name="Martin F."/>
            <person name="Silar P."/>
            <person name="Natvig D."/>
            <person name="Lalanne C."/>
            <person name="Gautier V."/>
            <person name="Ament-Velasquez S.L."/>
            <person name="Kruys A."/>
            <person name="Hutchinson M.I."/>
            <person name="Powell A.J."/>
            <person name="Barry K."/>
            <person name="Miller A.N."/>
            <person name="Grigoriev I.V."/>
            <person name="Debuchy R."/>
            <person name="Gladieux P."/>
            <person name="Thoren M.H."/>
            <person name="Johannesson H."/>
        </authorList>
    </citation>
    <scope>NUCLEOTIDE SEQUENCE</scope>
    <source>
        <strain evidence="2">SMH4607-1</strain>
    </source>
</reference>
<evidence type="ECO:0000256" key="1">
    <source>
        <dbReference type="SAM" id="MobiDB-lite"/>
    </source>
</evidence>
<feature type="region of interest" description="Disordered" evidence="1">
    <location>
        <begin position="1"/>
        <end position="43"/>
    </location>
</feature>
<gene>
    <name evidence="2" type="ORF">B0H67DRAFT_649040</name>
</gene>
<keyword evidence="3" id="KW-1185">Reference proteome</keyword>
<dbReference type="Proteomes" id="UP001172102">
    <property type="component" value="Unassembled WGS sequence"/>
</dbReference>
<evidence type="ECO:0000313" key="3">
    <source>
        <dbReference type="Proteomes" id="UP001172102"/>
    </source>
</evidence>
<sequence>MVKPYDSTRKRESTVRSTVTTPVISDYKPTENHLPPKERPTESEDTIFVSTTSYIDTSTLTTLPESIPLSWCCCHCDTKQLLHQPGPSAIQPPDATTFPLATTADTTCLNAACPHPRCHLCALLNLHDVPLATTGGHNLCPDRLRPAGWKCCRCAGPHFPTARYRPGASIPLRNGAEVLAILCGCADEHKPCRVCYVLNRYGERLGRLNTDSIILEPGAGPLRDHVVFALEKFKAKAAELQKAQRVAGEDEKQHLLMLALVAEVKAADEEREAAWAEVEEVKEWVREVRGELRG</sequence>
<protein>
    <submittedName>
        <fullName evidence="2">Uncharacterized protein</fullName>
    </submittedName>
</protein>